<dbReference type="AlphaFoldDB" id="A0AAN8XA58"/>
<sequence length="86" mass="9722">ISEDKASLLSKLPTLLKRGNEPSLEEWLSKLTDDNDKVQSSHIDVVEEFNQKYQLSSQLKSYSSLPPSLIPPMAQSLIVCDFQEWG</sequence>
<name>A0AAN8XA58_HALRR</name>
<feature type="non-terminal residue" evidence="1">
    <location>
        <position position="1"/>
    </location>
</feature>
<reference evidence="1 2" key="1">
    <citation type="submission" date="2023-11" db="EMBL/GenBank/DDBJ databases">
        <title>Halocaridina rubra genome assembly.</title>
        <authorList>
            <person name="Smith C."/>
        </authorList>
    </citation>
    <scope>NUCLEOTIDE SEQUENCE [LARGE SCALE GENOMIC DNA]</scope>
    <source>
        <strain evidence="1">EP-1</strain>
        <tissue evidence="1">Whole</tissue>
    </source>
</reference>
<accession>A0AAN8XA58</accession>
<comment type="caution">
    <text evidence="1">The sequence shown here is derived from an EMBL/GenBank/DDBJ whole genome shotgun (WGS) entry which is preliminary data.</text>
</comment>
<gene>
    <name evidence="1" type="ORF">SK128_002566</name>
</gene>
<evidence type="ECO:0000313" key="2">
    <source>
        <dbReference type="Proteomes" id="UP001381693"/>
    </source>
</evidence>
<evidence type="ECO:0000313" key="1">
    <source>
        <dbReference type="EMBL" id="KAK7080592.1"/>
    </source>
</evidence>
<proteinExistence type="predicted"/>
<dbReference type="Proteomes" id="UP001381693">
    <property type="component" value="Unassembled WGS sequence"/>
</dbReference>
<organism evidence="1 2">
    <name type="scientific">Halocaridina rubra</name>
    <name type="common">Hawaiian red shrimp</name>
    <dbReference type="NCBI Taxonomy" id="373956"/>
    <lineage>
        <taxon>Eukaryota</taxon>
        <taxon>Metazoa</taxon>
        <taxon>Ecdysozoa</taxon>
        <taxon>Arthropoda</taxon>
        <taxon>Crustacea</taxon>
        <taxon>Multicrustacea</taxon>
        <taxon>Malacostraca</taxon>
        <taxon>Eumalacostraca</taxon>
        <taxon>Eucarida</taxon>
        <taxon>Decapoda</taxon>
        <taxon>Pleocyemata</taxon>
        <taxon>Caridea</taxon>
        <taxon>Atyoidea</taxon>
        <taxon>Atyidae</taxon>
        <taxon>Halocaridina</taxon>
    </lineage>
</organism>
<keyword evidence="2" id="KW-1185">Reference proteome</keyword>
<protein>
    <submittedName>
        <fullName evidence="1">Uncharacterized protein</fullName>
    </submittedName>
</protein>
<dbReference type="EMBL" id="JAXCGZ010005856">
    <property type="protein sequence ID" value="KAK7080592.1"/>
    <property type="molecule type" value="Genomic_DNA"/>
</dbReference>